<reference evidence="1 2" key="1">
    <citation type="submission" date="2016-02" db="EMBL/GenBank/DDBJ databases">
        <title>Genome analysis of coral dinoflagellate symbionts highlights evolutionary adaptations to a symbiotic lifestyle.</title>
        <authorList>
            <person name="Aranda M."/>
            <person name="Li Y."/>
            <person name="Liew Y.J."/>
            <person name="Baumgarten S."/>
            <person name="Simakov O."/>
            <person name="Wilson M."/>
            <person name="Piel J."/>
            <person name="Ashoor H."/>
            <person name="Bougouffa S."/>
            <person name="Bajic V.B."/>
            <person name="Ryu T."/>
            <person name="Ravasi T."/>
            <person name="Bayer T."/>
            <person name="Micklem G."/>
            <person name="Kim H."/>
            <person name="Bhak J."/>
            <person name="Lajeunesse T.C."/>
            <person name="Voolstra C.R."/>
        </authorList>
    </citation>
    <scope>NUCLEOTIDE SEQUENCE [LARGE SCALE GENOMIC DNA]</scope>
    <source>
        <strain evidence="1 2">CCMP2467</strain>
    </source>
</reference>
<organism evidence="1 2">
    <name type="scientific">Symbiodinium microadriaticum</name>
    <name type="common">Dinoflagellate</name>
    <name type="synonym">Zooxanthella microadriatica</name>
    <dbReference type="NCBI Taxonomy" id="2951"/>
    <lineage>
        <taxon>Eukaryota</taxon>
        <taxon>Sar</taxon>
        <taxon>Alveolata</taxon>
        <taxon>Dinophyceae</taxon>
        <taxon>Suessiales</taxon>
        <taxon>Symbiodiniaceae</taxon>
        <taxon>Symbiodinium</taxon>
    </lineage>
</organism>
<name>A0A1Q9C1D6_SYMMI</name>
<evidence type="ECO:0000313" key="1">
    <source>
        <dbReference type="EMBL" id="OLP76727.1"/>
    </source>
</evidence>
<dbReference type="OrthoDB" id="426002at2759"/>
<accession>A0A1Q9C1D6</accession>
<evidence type="ECO:0000313" key="2">
    <source>
        <dbReference type="Proteomes" id="UP000186817"/>
    </source>
</evidence>
<proteinExistence type="predicted"/>
<gene>
    <name evidence="1" type="ORF">AK812_SmicGene43304</name>
</gene>
<dbReference type="EMBL" id="LSRX01001941">
    <property type="protein sequence ID" value="OLP76727.1"/>
    <property type="molecule type" value="Genomic_DNA"/>
</dbReference>
<dbReference type="AlphaFoldDB" id="A0A1Q9C1D6"/>
<keyword evidence="2" id="KW-1185">Reference proteome</keyword>
<dbReference type="Proteomes" id="UP000186817">
    <property type="component" value="Unassembled WGS sequence"/>
</dbReference>
<sequence>MLVRTLKKRLVVRRGEGDVLCSRSLPLYVGSHGLLPGGFKRRYRGPNEDLESDDFREAFDEQPVQEIDERWMIFDMQEIKELLDAEKLNVYGPRRSVSMLKFCLRTGESEHDLRERMWKVVRAIAGAKYILPSTRVGDDSKMMWSSFVKTRNARLRSSHVSMVRRVTIALAKDSFDRQAGGMGQGLNLQTTAYDCDWNNGTIWCGTRKLASSSHRAPREEEVVTMTGGWVSLSAVALTALCSVEEAKLAFEREL</sequence>
<comment type="caution">
    <text evidence="1">The sequence shown here is derived from an EMBL/GenBank/DDBJ whole genome shotgun (WGS) entry which is preliminary data.</text>
</comment>
<protein>
    <submittedName>
        <fullName evidence="1">Uncharacterized protein</fullName>
    </submittedName>
</protein>